<keyword evidence="2" id="KW-1185">Reference proteome</keyword>
<dbReference type="PANTHER" id="PTHR38849:SF1">
    <property type="entry name" value="SMALL SECRETED PROTEIN"/>
    <property type="match status" value="1"/>
</dbReference>
<sequence length="204" mass="22749">MKFSYTSFFASSLCFSQLVDCSPFIDFKSRDFNIRKFVKQPTIKRLEYSEFQISDGLAGNCSKNAERVFLTPYNLTQVTVLNTESPNPIGPIDGIPIEKNDLSVCKKMTRAAIDAKESFTTAIDQSGGPKTELGKEFQNGKICNKVLKLTGKFFRSVLCLQMEVQLRVATPAQRKKLAEQITKLEEAILGDQAASGQKQRSVES</sequence>
<name>A0ABY7D9C8_9BASI</name>
<dbReference type="RefSeq" id="XP_053028452.1">
    <property type="nucleotide sequence ID" value="XM_053164489.1"/>
</dbReference>
<organism evidence="1 2">
    <name type="scientific">Puccinia triticina</name>
    <dbReference type="NCBI Taxonomy" id="208348"/>
    <lineage>
        <taxon>Eukaryota</taxon>
        <taxon>Fungi</taxon>
        <taxon>Dikarya</taxon>
        <taxon>Basidiomycota</taxon>
        <taxon>Pucciniomycotina</taxon>
        <taxon>Pucciniomycetes</taxon>
        <taxon>Pucciniales</taxon>
        <taxon>Pucciniaceae</taxon>
        <taxon>Puccinia</taxon>
    </lineage>
</organism>
<gene>
    <name evidence="1" type="ORF">PtA15_17A379</name>
</gene>
<evidence type="ECO:0000313" key="1">
    <source>
        <dbReference type="EMBL" id="WAQ92897.1"/>
    </source>
</evidence>
<dbReference type="GeneID" id="77805384"/>
<dbReference type="EMBL" id="CP110437">
    <property type="protein sequence ID" value="WAQ92897.1"/>
    <property type="molecule type" value="Genomic_DNA"/>
</dbReference>
<protein>
    <submittedName>
        <fullName evidence="1">Uncharacterized protein</fullName>
    </submittedName>
</protein>
<reference evidence="1" key="1">
    <citation type="submission" date="2022-10" db="EMBL/GenBank/DDBJ databases">
        <title>Puccinia triticina Genome sequencing and assembly.</title>
        <authorList>
            <person name="Li C."/>
        </authorList>
    </citation>
    <scope>NUCLEOTIDE SEQUENCE</scope>
    <source>
        <strain evidence="1">Pt15</strain>
    </source>
</reference>
<proteinExistence type="predicted"/>
<dbReference type="PANTHER" id="PTHR38849">
    <property type="entry name" value="SMALL SECRETED PROTEIN"/>
    <property type="match status" value="1"/>
</dbReference>
<accession>A0ABY7D9C8</accession>
<evidence type="ECO:0000313" key="2">
    <source>
        <dbReference type="Proteomes" id="UP001164743"/>
    </source>
</evidence>
<dbReference type="Proteomes" id="UP001164743">
    <property type="component" value="Chromosome 17A"/>
</dbReference>